<evidence type="ECO:0000313" key="4">
    <source>
        <dbReference type="Proteomes" id="UP000466586"/>
    </source>
</evidence>
<protein>
    <recommendedName>
        <fullName evidence="2">Ysc84 actin-binding domain-containing protein</fullName>
    </recommendedName>
</protein>
<keyword evidence="1" id="KW-0732">Signal</keyword>
<name>A0A7K1YDA5_9SPHI</name>
<dbReference type="AlphaFoldDB" id="A0A7K1YDA5"/>
<sequence length="222" mass="23326">MKTSFFKTAALSLSLITLSYVAPAQEKQQQKIDDAVTVVGDFSKMSESIPKELMNMAQGIIIVPKLVNAGFVVGGKRGRGIAMTKMANGSWSDPVFVTLTGGSFGLQAGVQSVDLLLVFKHRNTLENIGNGDFTLGGDISAAAGPVGRSSSANTNYKFDAEVYSYSRSKGLFAGISLDGTDISVDKDGIKAYYSQDITAKTLFSGTSKAASADKLKKGVAAL</sequence>
<dbReference type="PANTHER" id="PTHR15629:SF2">
    <property type="entry name" value="SH3 DOMAIN-CONTAINING YSC84-LIKE PROTEIN 1"/>
    <property type="match status" value="1"/>
</dbReference>
<gene>
    <name evidence="3" type="ORF">GS399_16505</name>
</gene>
<evidence type="ECO:0000256" key="1">
    <source>
        <dbReference type="SAM" id="SignalP"/>
    </source>
</evidence>
<organism evidence="3 4">
    <name type="scientific">Hufsiella arboris</name>
    <dbReference type="NCBI Taxonomy" id="2695275"/>
    <lineage>
        <taxon>Bacteria</taxon>
        <taxon>Pseudomonadati</taxon>
        <taxon>Bacteroidota</taxon>
        <taxon>Sphingobacteriia</taxon>
        <taxon>Sphingobacteriales</taxon>
        <taxon>Sphingobacteriaceae</taxon>
        <taxon>Hufsiella</taxon>
    </lineage>
</organism>
<dbReference type="Proteomes" id="UP000466586">
    <property type="component" value="Unassembled WGS sequence"/>
</dbReference>
<dbReference type="EMBL" id="WVHT01000008">
    <property type="protein sequence ID" value="MXV52576.1"/>
    <property type="molecule type" value="Genomic_DNA"/>
</dbReference>
<reference evidence="3 4" key="1">
    <citation type="submission" date="2019-11" db="EMBL/GenBank/DDBJ databases">
        <title>Pedobacter sp. HMF7647 Genome sequencing and assembly.</title>
        <authorList>
            <person name="Kang H."/>
            <person name="Kim H."/>
            <person name="Joh K."/>
        </authorList>
    </citation>
    <scope>NUCLEOTIDE SEQUENCE [LARGE SCALE GENOMIC DNA]</scope>
    <source>
        <strain evidence="3 4">HMF7647</strain>
    </source>
</reference>
<keyword evidence="4" id="KW-1185">Reference proteome</keyword>
<dbReference type="GO" id="GO:0035091">
    <property type="term" value="F:phosphatidylinositol binding"/>
    <property type="evidence" value="ECO:0007669"/>
    <property type="project" value="TreeGrafter"/>
</dbReference>
<dbReference type="InterPro" id="IPR051702">
    <property type="entry name" value="SH3_domain_YSC84-like"/>
</dbReference>
<accession>A0A7K1YDA5</accession>
<dbReference type="Pfam" id="PF04366">
    <property type="entry name" value="Ysc84"/>
    <property type="match status" value="1"/>
</dbReference>
<feature type="domain" description="Ysc84 actin-binding" evidence="2">
    <location>
        <begin position="100"/>
        <end position="217"/>
    </location>
</feature>
<dbReference type="CDD" id="cd11524">
    <property type="entry name" value="SYLF"/>
    <property type="match status" value="1"/>
</dbReference>
<dbReference type="InterPro" id="IPR007461">
    <property type="entry name" value="Ysc84_actin-binding"/>
</dbReference>
<comment type="caution">
    <text evidence="3">The sequence shown here is derived from an EMBL/GenBank/DDBJ whole genome shotgun (WGS) entry which is preliminary data.</text>
</comment>
<dbReference type="PANTHER" id="PTHR15629">
    <property type="entry name" value="SH3YL1 PROTEIN"/>
    <property type="match status" value="1"/>
</dbReference>
<feature type="chain" id="PRO_5029503062" description="Ysc84 actin-binding domain-containing protein" evidence="1">
    <location>
        <begin position="25"/>
        <end position="222"/>
    </location>
</feature>
<evidence type="ECO:0000313" key="3">
    <source>
        <dbReference type="EMBL" id="MXV52576.1"/>
    </source>
</evidence>
<proteinExistence type="predicted"/>
<evidence type="ECO:0000259" key="2">
    <source>
        <dbReference type="Pfam" id="PF04366"/>
    </source>
</evidence>
<feature type="signal peptide" evidence="1">
    <location>
        <begin position="1"/>
        <end position="24"/>
    </location>
</feature>